<feature type="region of interest" description="Disordered" evidence="1">
    <location>
        <begin position="544"/>
        <end position="565"/>
    </location>
</feature>
<feature type="domain" description="Bacterial Ig" evidence="3">
    <location>
        <begin position="396"/>
        <end position="475"/>
    </location>
</feature>
<feature type="signal peptide" evidence="2">
    <location>
        <begin position="1"/>
        <end position="25"/>
    </location>
</feature>
<sequence length="640" mass="71009">MKRLFTLLLAALFIFTFSFSDVAEAATEFEDNDSFGTATQLSLAKNTDGTYTSKVTGTISDSYDDDYYMFSLPNPGKLSVKLDRKVGTKFSVELYNVKQERLESYYTEYDDAKGVFEVFGQGLDKGVYYISVEYYDGSSAKVPYTLQLDFTQSNVYERENNDDRSQANWIGLNTVYNGFADDYDPDYYAFKIDKPGEVKIDLNSNPQTEYRIELLTNNGNNLETWYTNYGDNYNLTNVIHTGLAPGNYYLKITAYDGEKENVPYKFKVNFNANNYFEQEDNDAESYANALNLNTLYKGVISHDSDYDYYRVSVPKNMHLALYLTRPSDTSYRVKVYNQSYSFSETYYSAYGNNSLSHFVNLDLKAGTYFINISHYDGEDNKVPYSLKLIERDTTPPATPKVNAVTDKSTTLSGTAEANSTVHLQVGSKVVKKATANKDGNFSFSISKYKGGTTLVVFAKDSSGNQSKSTSIKVKDTTPPAAPKINTVTDKSTKITGTAEANSTVYLKVGSKVIKNTKADKYGKYSISIPKYKAGTTLTLYAKDSSGNTSKSASTKVKDATAPKAPTVNKVTTKSTYVTGKTEPKAKITIKSGSKTLDKGTADSKGNFKVKISKQKKNTKLSVYSADASNNVSGARTVYVK</sequence>
<dbReference type="SUPFAM" id="SSF89260">
    <property type="entry name" value="Collagen-binding domain"/>
    <property type="match status" value="3"/>
</dbReference>
<dbReference type="EMBL" id="SLVV01000008">
    <property type="protein sequence ID" value="TCN24177.1"/>
    <property type="molecule type" value="Genomic_DNA"/>
</dbReference>
<reference evidence="4 5" key="1">
    <citation type="journal article" date="2015" name="Stand. Genomic Sci.">
        <title>Genomic Encyclopedia of Bacterial and Archaeal Type Strains, Phase III: the genomes of soil and plant-associated and newly described type strains.</title>
        <authorList>
            <person name="Whitman W.B."/>
            <person name="Woyke T."/>
            <person name="Klenk H.P."/>
            <person name="Zhou Y."/>
            <person name="Lilburn T.G."/>
            <person name="Beck B.J."/>
            <person name="De Vos P."/>
            <person name="Vandamme P."/>
            <person name="Eisen J.A."/>
            <person name="Garrity G."/>
            <person name="Hugenholtz P."/>
            <person name="Kyrpides N.C."/>
        </authorList>
    </citation>
    <scope>NUCLEOTIDE SEQUENCE [LARGE SCALE GENOMIC DNA]</scope>
    <source>
        <strain evidence="4 5">CV53</strain>
    </source>
</reference>
<keyword evidence="2" id="KW-0732">Signal</keyword>
<accession>A0A4R2BB75</accession>
<name>A0A4R2BB75_9BACI</name>
<feature type="domain" description="Bacterial Ig" evidence="3">
    <location>
        <begin position="561"/>
        <end position="639"/>
    </location>
</feature>
<dbReference type="Proteomes" id="UP000295689">
    <property type="component" value="Unassembled WGS sequence"/>
</dbReference>
<dbReference type="Gene3D" id="2.60.40.10">
    <property type="entry name" value="Immunoglobulins"/>
    <property type="match status" value="3"/>
</dbReference>
<feature type="domain" description="Bacterial Ig" evidence="3">
    <location>
        <begin position="479"/>
        <end position="558"/>
    </location>
</feature>
<dbReference type="RefSeq" id="WP_132008334.1">
    <property type="nucleotide sequence ID" value="NZ_JABUHM010000007.1"/>
</dbReference>
<proteinExistence type="predicted"/>
<evidence type="ECO:0000256" key="2">
    <source>
        <dbReference type="SAM" id="SignalP"/>
    </source>
</evidence>
<protein>
    <recommendedName>
        <fullName evidence="3">Bacterial Ig domain-containing protein</fullName>
    </recommendedName>
</protein>
<gene>
    <name evidence="4" type="ORF">EV146_108292</name>
</gene>
<feature type="chain" id="PRO_5020598075" description="Bacterial Ig domain-containing protein" evidence="2">
    <location>
        <begin position="26"/>
        <end position="640"/>
    </location>
</feature>
<dbReference type="InterPro" id="IPR013783">
    <property type="entry name" value="Ig-like_fold"/>
</dbReference>
<comment type="caution">
    <text evidence="4">The sequence shown here is derived from an EMBL/GenBank/DDBJ whole genome shotgun (WGS) entry which is preliminary data.</text>
</comment>
<organism evidence="4 5">
    <name type="scientific">Mesobacillus foraminis</name>
    <dbReference type="NCBI Taxonomy" id="279826"/>
    <lineage>
        <taxon>Bacteria</taxon>
        <taxon>Bacillati</taxon>
        <taxon>Bacillota</taxon>
        <taxon>Bacilli</taxon>
        <taxon>Bacillales</taxon>
        <taxon>Bacillaceae</taxon>
        <taxon>Mesobacillus</taxon>
    </lineage>
</organism>
<evidence type="ECO:0000259" key="3">
    <source>
        <dbReference type="Pfam" id="PF17936"/>
    </source>
</evidence>
<evidence type="ECO:0000313" key="5">
    <source>
        <dbReference type="Proteomes" id="UP000295689"/>
    </source>
</evidence>
<feature type="compositionally biased region" description="Polar residues" evidence="1">
    <location>
        <begin position="544"/>
        <end position="554"/>
    </location>
</feature>
<evidence type="ECO:0000313" key="4">
    <source>
        <dbReference type="EMBL" id="TCN24177.1"/>
    </source>
</evidence>
<dbReference type="InterPro" id="IPR041498">
    <property type="entry name" value="Big_6"/>
</dbReference>
<dbReference type="Gene3D" id="2.60.120.380">
    <property type="match status" value="3"/>
</dbReference>
<dbReference type="AlphaFoldDB" id="A0A4R2BB75"/>
<keyword evidence="5" id="KW-1185">Reference proteome</keyword>
<dbReference type="Pfam" id="PF17936">
    <property type="entry name" value="Big_6"/>
    <property type="match status" value="3"/>
</dbReference>
<evidence type="ECO:0000256" key="1">
    <source>
        <dbReference type="SAM" id="MobiDB-lite"/>
    </source>
</evidence>